<name>A0A8T9BT01_9HELO</name>
<dbReference type="EMBL" id="QGMF01000027">
    <property type="protein sequence ID" value="TVY21102.1"/>
    <property type="molecule type" value="Genomic_DNA"/>
</dbReference>
<dbReference type="AlphaFoldDB" id="A0A8T9BT01"/>
<feature type="compositionally biased region" description="Low complexity" evidence="1">
    <location>
        <begin position="1"/>
        <end position="16"/>
    </location>
</feature>
<dbReference type="OrthoDB" id="10355639at2759"/>
<evidence type="ECO:0000256" key="1">
    <source>
        <dbReference type="SAM" id="MobiDB-lite"/>
    </source>
</evidence>
<feature type="compositionally biased region" description="Low complexity" evidence="1">
    <location>
        <begin position="67"/>
        <end position="79"/>
    </location>
</feature>
<dbReference type="Gene3D" id="3.30.710.10">
    <property type="entry name" value="Potassium Channel Kv1.1, Chain A"/>
    <property type="match status" value="1"/>
</dbReference>
<accession>A0A8T9BT01</accession>
<feature type="region of interest" description="Disordered" evidence="1">
    <location>
        <begin position="1"/>
        <end position="84"/>
    </location>
</feature>
<comment type="caution">
    <text evidence="2">The sequence shown here is derived from an EMBL/GenBank/DDBJ whole genome shotgun (WGS) entry which is preliminary data.</text>
</comment>
<feature type="region of interest" description="Disordered" evidence="1">
    <location>
        <begin position="206"/>
        <end position="235"/>
    </location>
</feature>
<feature type="compositionally biased region" description="Low complexity" evidence="1">
    <location>
        <begin position="177"/>
        <end position="187"/>
    </location>
</feature>
<dbReference type="Proteomes" id="UP000469559">
    <property type="component" value="Unassembled WGS sequence"/>
</dbReference>
<feature type="compositionally biased region" description="Low complexity" evidence="1">
    <location>
        <begin position="25"/>
        <end position="54"/>
    </location>
</feature>
<evidence type="ECO:0008006" key="4">
    <source>
        <dbReference type="Google" id="ProtNLM"/>
    </source>
</evidence>
<feature type="region of interest" description="Disordered" evidence="1">
    <location>
        <begin position="166"/>
        <end position="191"/>
    </location>
</feature>
<keyword evidence="3" id="KW-1185">Reference proteome</keyword>
<evidence type="ECO:0000313" key="2">
    <source>
        <dbReference type="EMBL" id="TVY21102.1"/>
    </source>
</evidence>
<protein>
    <recommendedName>
        <fullName evidence="4">BTB domain-containing protein</fullName>
    </recommendedName>
</protein>
<sequence>MSSTPAAGASLSSSPPISAPPPKKPSFGSSGGTASPAASSSNTTATISIPTSPFADLSAVKASAKDSTSTPNPPTTNSTHIQPTTQWFGSVAARSVGNTPNPSSNLLFGNDTGSRPSVLFTDNASSASSAGGIFGSTAPSSVFATSKAGLFGSAGQPQRTTTFLKENTTSSGAPDLSGSGSTSGASTWRLFDNPPTSGTGALFSRLTTPSATKPSENSIGQETDSTTSATITPSTKGLLNGAGGLSYIPQVDLRAPRPLMSCYKVVMTPRGLQPDMILRVFRWEFHVHSITMKSHSAFFRKFLDSPDKPSLKSSAFTAFKYEWDTQVDKDGSWSLTCYSKLPEITDYDKIRATIDVNAECLAFHNLMRAFHSEPLCLYSIEQLDRVTKLADYYRSLPVLSTALSARLLDSPTLTSGIAVDPFRLLQIATKLHNSVLFRECVIYLLNPFHNPTYKDSTMWDDQDHTGLKKLLDFVYSGIWAQIAKIEHALLTAEAASQAAYASAAKTAATSCKTVDDSANSVVNLPEYYRQLYECRQLSRSVRNLIKPLLKNNLNLDSRESQAGESGMYKNYFLCVSIDDGDLPWDMNKRDW</sequence>
<reference evidence="2 3" key="1">
    <citation type="submission" date="2018-05" db="EMBL/GenBank/DDBJ databases">
        <title>Whole genome sequencing for identification of molecular markers to develop diagnostic detection tools for the regulated plant pathogen Lachnellula willkommii.</title>
        <authorList>
            <person name="Giroux E."/>
            <person name="Bilodeau G."/>
        </authorList>
    </citation>
    <scope>NUCLEOTIDE SEQUENCE [LARGE SCALE GENOMIC DNA]</scope>
    <source>
        <strain evidence="2 3">CBS 203.66</strain>
    </source>
</reference>
<dbReference type="InterPro" id="IPR011333">
    <property type="entry name" value="SKP1/BTB/POZ_sf"/>
</dbReference>
<evidence type="ECO:0000313" key="3">
    <source>
        <dbReference type="Proteomes" id="UP000469559"/>
    </source>
</evidence>
<proteinExistence type="predicted"/>
<organism evidence="2 3">
    <name type="scientific">Lachnellula arida</name>
    <dbReference type="NCBI Taxonomy" id="1316785"/>
    <lineage>
        <taxon>Eukaryota</taxon>
        <taxon>Fungi</taxon>
        <taxon>Dikarya</taxon>
        <taxon>Ascomycota</taxon>
        <taxon>Pezizomycotina</taxon>
        <taxon>Leotiomycetes</taxon>
        <taxon>Helotiales</taxon>
        <taxon>Lachnaceae</taxon>
        <taxon>Lachnellula</taxon>
    </lineage>
</organism>
<gene>
    <name evidence="2" type="ORF">LARI1_G001976</name>
</gene>